<protein>
    <recommendedName>
        <fullName evidence="3">SAM-dependent methyltransferase</fullName>
    </recommendedName>
</protein>
<organism evidence="1 2">
    <name type="scientific">Kitasatospora paracochleata</name>
    <dbReference type="NCBI Taxonomy" id="58354"/>
    <lineage>
        <taxon>Bacteria</taxon>
        <taxon>Bacillati</taxon>
        <taxon>Actinomycetota</taxon>
        <taxon>Actinomycetes</taxon>
        <taxon>Kitasatosporales</taxon>
        <taxon>Streptomycetaceae</taxon>
        <taxon>Kitasatospora</taxon>
    </lineage>
</organism>
<name>A0ABT1JAZ2_9ACTN</name>
<evidence type="ECO:0000313" key="2">
    <source>
        <dbReference type="Proteomes" id="UP001206483"/>
    </source>
</evidence>
<gene>
    <name evidence="1" type="ORF">FHR36_007811</name>
</gene>
<dbReference type="EMBL" id="JAMZDX010000009">
    <property type="protein sequence ID" value="MCP2314610.1"/>
    <property type="molecule type" value="Genomic_DNA"/>
</dbReference>
<comment type="caution">
    <text evidence="1">The sequence shown here is derived from an EMBL/GenBank/DDBJ whole genome shotgun (WGS) entry which is preliminary data.</text>
</comment>
<dbReference type="Proteomes" id="UP001206483">
    <property type="component" value="Unassembled WGS sequence"/>
</dbReference>
<evidence type="ECO:0008006" key="3">
    <source>
        <dbReference type="Google" id="ProtNLM"/>
    </source>
</evidence>
<accession>A0ABT1JAZ2</accession>
<reference evidence="1 2" key="1">
    <citation type="submission" date="2022-06" db="EMBL/GenBank/DDBJ databases">
        <title>Sequencing the genomes of 1000 actinobacteria strains.</title>
        <authorList>
            <person name="Klenk H.-P."/>
        </authorList>
    </citation>
    <scope>NUCLEOTIDE SEQUENCE [LARGE SCALE GENOMIC DNA]</scope>
    <source>
        <strain evidence="1 2">DSM 41656</strain>
    </source>
</reference>
<proteinExistence type="predicted"/>
<evidence type="ECO:0000313" key="1">
    <source>
        <dbReference type="EMBL" id="MCP2314610.1"/>
    </source>
</evidence>
<keyword evidence="2" id="KW-1185">Reference proteome</keyword>
<sequence>MSTIDQDRHWYGGAYQAALDSASTVRAWRSRR</sequence>